<reference evidence="1" key="1">
    <citation type="submission" date="2020-04" db="EMBL/GenBank/DDBJ databases">
        <authorList>
            <person name="Alioto T."/>
            <person name="Alioto T."/>
            <person name="Gomez Garrido J."/>
        </authorList>
    </citation>
    <scope>NUCLEOTIDE SEQUENCE</scope>
    <source>
        <strain evidence="1">A484AB</strain>
    </source>
</reference>
<dbReference type="Proteomes" id="UP001152795">
    <property type="component" value="Unassembled WGS sequence"/>
</dbReference>
<protein>
    <submittedName>
        <fullName evidence="1">Uncharacterized protein</fullName>
    </submittedName>
</protein>
<accession>A0A6S7H2Z7</accession>
<organism evidence="1 2">
    <name type="scientific">Paramuricea clavata</name>
    <name type="common">Red gorgonian</name>
    <name type="synonym">Violescent sea-whip</name>
    <dbReference type="NCBI Taxonomy" id="317549"/>
    <lineage>
        <taxon>Eukaryota</taxon>
        <taxon>Metazoa</taxon>
        <taxon>Cnidaria</taxon>
        <taxon>Anthozoa</taxon>
        <taxon>Octocorallia</taxon>
        <taxon>Malacalcyonacea</taxon>
        <taxon>Plexauridae</taxon>
        <taxon>Paramuricea</taxon>
    </lineage>
</organism>
<feature type="non-terminal residue" evidence="1">
    <location>
        <position position="98"/>
    </location>
</feature>
<dbReference type="AlphaFoldDB" id="A0A6S7H2Z7"/>
<gene>
    <name evidence="1" type="ORF">PACLA_8A083725</name>
</gene>
<comment type="caution">
    <text evidence="1">The sequence shown here is derived from an EMBL/GenBank/DDBJ whole genome shotgun (WGS) entry which is preliminary data.</text>
</comment>
<evidence type="ECO:0000313" key="2">
    <source>
        <dbReference type="Proteomes" id="UP001152795"/>
    </source>
</evidence>
<evidence type="ECO:0000313" key="1">
    <source>
        <dbReference type="EMBL" id="CAB3997162.1"/>
    </source>
</evidence>
<name>A0A6S7H2Z7_PARCT</name>
<sequence length="98" mass="11539">LESVISGLTLDFVNAETCTFYGYYFDNYCYIGPWEKFRRSPSFYESFDTEREANTSIFSDDEEDFLEDTSSDESLRHDELTHSAIEALNAEEKHEEYE</sequence>
<proteinExistence type="predicted"/>
<keyword evidence="2" id="KW-1185">Reference proteome</keyword>
<dbReference type="EMBL" id="CACRXK020003037">
    <property type="protein sequence ID" value="CAB3997162.1"/>
    <property type="molecule type" value="Genomic_DNA"/>
</dbReference>